<keyword evidence="1 3" id="KW-0238">DNA-binding</keyword>
<dbReference type="SUPFAM" id="SSF46955">
    <property type="entry name" value="Putative DNA-binding domain"/>
    <property type="match status" value="1"/>
</dbReference>
<dbReference type="Gene3D" id="1.10.1660.10">
    <property type="match status" value="1"/>
</dbReference>
<dbReference type="SMART" id="SM00422">
    <property type="entry name" value="HTH_MERR"/>
    <property type="match status" value="1"/>
</dbReference>
<gene>
    <name evidence="3" type="ORF">SAMN04487965_3634</name>
</gene>
<evidence type="ECO:0000256" key="1">
    <source>
        <dbReference type="ARBA" id="ARBA00023125"/>
    </source>
</evidence>
<protein>
    <submittedName>
        <fullName evidence="3">DNA-binding transcriptional regulator, MerR family</fullName>
    </submittedName>
</protein>
<dbReference type="AlphaFoldDB" id="A0A1M5ICK1"/>
<dbReference type="GO" id="GO:0003677">
    <property type="term" value="F:DNA binding"/>
    <property type="evidence" value="ECO:0007669"/>
    <property type="project" value="UniProtKB-KW"/>
</dbReference>
<dbReference type="EMBL" id="FQVA01000010">
    <property type="protein sequence ID" value="SHG25493.1"/>
    <property type="molecule type" value="Genomic_DNA"/>
</dbReference>
<dbReference type="InterPro" id="IPR000551">
    <property type="entry name" value="MerR-type_HTH_dom"/>
</dbReference>
<sequence length="180" mass="20171">MSNSMLTITAFARRFNLSRSTLLYYDRVGLLTPASTSDSGYRLYGEREMARMERIATFRNAGLSLQAICDILDSESGGRVEVALEQQLAALNEEIARLRAQQKLVVQLLGRGGEAAPNVDVAQWVAMLEEAGMDQLGRRRWHAAFERDAPEAHREFLQSLGLSEQEIADIRRRSRQGGDN</sequence>
<keyword evidence="4" id="KW-1185">Reference proteome</keyword>
<dbReference type="InterPro" id="IPR047057">
    <property type="entry name" value="MerR_fam"/>
</dbReference>
<dbReference type="GO" id="GO:0003700">
    <property type="term" value="F:DNA-binding transcription factor activity"/>
    <property type="evidence" value="ECO:0007669"/>
    <property type="project" value="InterPro"/>
</dbReference>
<dbReference type="PROSITE" id="PS50937">
    <property type="entry name" value="HTH_MERR_2"/>
    <property type="match status" value="1"/>
</dbReference>
<evidence type="ECO:0000259" key="2">
    <source>
        <dbReference type="PROSITE" id="PS50937"/>
    </source>
</evidence>
<dbReference type="PANTHER" id="PTHR30204:SF90">
    <property type="entry name" value="HTH-TYPE TRANSCRIPTIONAL ACTIVATOR MTA"/>
    <property type="match status" value="1"/>
</dbReference>
<organism evidence="3 4">
    <name type="scientific">Microbulbifer donghaiensis</name>
    <dbReference type="NCBI Taxonomy" id="494016"/>
    <lineage>
        <taxon>Bacteria</taxon>
        <taxon>Pseudomonadati</taxon>
        <taxon>Pseudomonadota</taxon>
        <taxon>Gammaproteobacteria</taxon>
        <taxon>Cellvibrionales</taxon>
        <taxon>Microbulbiferaceae</taxon>
        <taxon>Microbulbifer</taxon>
    </lineage>
</organism>
<dbReference type="InterPro" id="IPR009061">
    <property type="entry name" value="DNA-bd_dom_put_sf"/>
</dbReference>
<dbReference type="STRING" id="494016.SAMN04487965_3634"/>
<feature type="domain" description="HTH merR-type" evidence="2">
    <location>
        <begin position="5"/>
        <end position="74"/>
    </location>
</feature>
<evidence type="ECO:0000313" key="4">
    <source>
        <dbReference type="Proteomes" id="UP000184170"/>
    </source>
</evidence>
<dbReference type="RefSeq" id="WP_200797323.1">
    <property type="nucleotide sequence ID" value="NZ_FQVA01000010.1"/>
</dbReference>
<dbReference type="Pfam" id="PF13411">
    <property type="entry name" value="MerR_1"/>
    <property type="match status" value="1"/>
</dbReference>
<accession>A0A1M5ICK1</accession>
<dbReference type="Proteomes" id="UP000184170">
    <property type="component" value="Unassembled WGS sequence"/>
</dbReference>
<reference evidence="4" key="1">
    <citation type="submission" date="2016-11" db="EMBL/GenBank/DDBJ databases">
        <authorList>
            <person name="Varghese N."/>
            <person name="Submissions S."/>
        </authorList>
    </citation>
    <scope>NUCLEOTIDE SEQUENCE [LARGE SCALE GENOMIC DNA]</scope>
    <source>
        <strain evidence="4">CGMCC 1.7063</strain>
    </source>
</reference>
<dbReference type="PANTHER" id="PTHR30204">
    <property type="entry name" value="REDOX-CYCLING DRUG-SENSING TRANSCRIPTIONAL ACTIVATOR SOXR"/>
    <property type="match status" value="1"/>
</dbReference>
<proteinExistence type="predicted"/>
<name>A0A1M5ICK1_9GAMM</name>
<evidence type="ECO:0000313" key="3">
    <source>
        <dbReference type="EMBL" id="SHG25493.1"/>
    </source>
</evidence>